<dbReference type="SUPFAM" id="SSF56436">
    <property type="entry name" value="C-type lectin-like"/>
    <property type="match status" value="1"/>
</dbReference>
<feature type="domain" description="C-type lectin" evidence="1">
    <location>
        <begin position="16"/>
        <end position="138"/>
    </location>
</feature>
<name>A0A3M6TKL1_POCDA</name>
<protein>
    <recommendedName>
        <fullName evidence="1">C-type lectin domain-containing protein</fullName>
    </recommendedName>
</protein>
<organism evidence="2 3">
    <name type="scientific">Pocillopora damicornis</name>
    <name type="common">Cauliflower coral</name>
    <name type="synonym">Millepora damicornis</name>
    <dbReference type="NCBI Taxonomy" id="46731"/>
    <lineage>
        <taxon>Eukaryota</taxon>
        <taxon>Metazoa</taxon>
        <taxon>Cnidaria</taxon>
        <taxon>Anthozoa</taxon>
        <taxon>Hexacorallia</taxon>
        <taxon>Scleractinia</taxon>
        <taxon>Astrocoeniina</taxon>
        <taxon>Pocilloporidae</taxon>
        <taxon>Pocillopora</taxon>
    </lineage>
</organism>
<dbReference type="InterPro" id="IPR001304">
    <property type="entry name" value="C-type_lectin-like"/>
</dbReference>
<dbReference type="SMART" id="SM00034">
    <property type="entry name" value="CLECT"/>
    <property type="match status" value="1"/>
</dbReference>
<dbReference type="Proteomes" id="UP000275408">
    <property type="component" value="Unassembled WGS sequence"/>
</dbReference>
<dbReference type="InterPro" id="IPR050111">
    <property type="entry name" value="C-type_lectin/snaclec_domain"/>
</dbReference>
<keyword evidence="3" id="KW-1185">Reference proteome</keyword>
<accession>A0A3M6TKL1</accession>
<dbReference type="PANTHER" id="PTHR22803">
    <property type="entry name" value="MANNOSE, PHOSPHOLIPASE, LECTIN RECEPTOR RELATED"/>
    <property type="match status" value="1"/>
</dbReference>
<dbReference type="PROSITE" id="PS50041">
    <property type="entry name" value="C_TYPE_LECTIN_2"/>
    <property type="match status" value="1"/>
</dbReference>
<dbReference type="Pfam" id="PF00059">
    <property type="entry name" value="Lectin_C"/>
    <property type="match status" value="1"/>
</dbReference>
<dbReference type="AlphaFoldDB" id="A0A3M6TKL1"/>
<sequence length="159" mass="18008">MGLRSASSAMKNLAIHDNVEFIFYNNDTANWADGQERCSQDGGHLVTLETIRKWEFISQEIQNLSNPRDDEWYIGLHLNNKTWTWINGKPMNKSTLLWQPNEPSGDGTCVVIAKDYPPQTYGKYNDLSCETIKGFICEGQEMDVPSMHPLRVGVKGLNA</sequence>
<dbReference type="Gene3D" id="3.10.100.10">
    <property type="entry name" value="Mannose-Binding Protein A, subunit A"/>
    <property type="match status" value="1"/>
</dbReference>
<dbReference type="OrthoDB" id="347083at2759"/>
<dbReference type="EMBL" id="RCHS01003431">
    <property type="protein sequence ID" value="RMX41886.1"/>
    <property type="molecule type" value="Genomic_DNA"/>
</dbReference>
<evidence type="ECO:0000259" key="1">
    <source>
        <dbReference type="PROSITE" id="PS50041"/>
    </source>
</evidence>
<dbReference type="CDD" id="cd00037">
    <property type="entry name" value="CLECT"/>
    <property type="match status" value="1"/>
</dbReference>
<proteinExistence type="predicted"/>
<reference evidence="2 3" key="1">
    <citation type="journal article" date="2018" name="Sci. Rep.">
        <title>Comparative analysis of the Pocillopora damicornis genome highlights role of immune system in coral evolution.</title>
        <authorList>
            <person name="Cunning R."/>
            <person name="Bay R.A."/>
            <person name="Gillette P."/>
            <person name="Baker A.C."/>
            <person name="Traylor-Knowles N."/>
        </authorList>
    </citation>
    <scope>NUCLEOTIDE SEQUENCE [LARGE SCALE GENOMIC DNA]</scope>
    <source>
        <strain evidence="2">RSMAS</strain>
        <tissue evidence="2">Whole animal</tissue>
    </source>
</reference>
<comment type="caution">
    <text evidence="2">The sequence shown here is derived from an EMBL/GenBank/DDBJ whole genome shotgun (WGS) entry which is preliminary data.</text>
</comment>
<evidence type="ECO:0000313" key="2">
    <source>
        <dbReference type="EMBL" id="RMX41886.1"/>
    </source>
</evidence>
<evidence type="ECO:0000313" key="3">
    <source>
        <dbReference type="Proteomes" id="UP000275408"/>
    </source>
</evidence>
<dbReference type="InterPro" id="IPR016187">
    <property type="entry name" value="CTDL_fold"/>
</dbReference>
<gene>
    <name evidence="2" type="ORF">pdam_00006678</name>
</gene>
<dbReference type="InterPro" id="IPR016186">
    <property type="entry name" value="C-type_lectin-like/link_sf"/>
</dbReference>